<gene>
    <name evidence="1" type="primary">PCNXL3</name>
</gene>
<evidence type="ECO:0000313" key="1">
    <source>
        <dbReference type="EMBL" id="SBQ79771.1"/>
    </source>
</evidence>
<dbReference type="AlphaFoldDB" id="A0A1A8H6B9"/>
<dbReference type="EMBL" id="HAEC01011554">
    <property type="protein sequence ID" value="SBQ79771.1"/>
    <property type="molecule type" value="Transcribed_RNA"/>
</dbReference>
<protein>
    <submittedName>
        <fullName evidence="1">Pecanex-like 3</fullName>
    </submittedName>
</protein>
<name>A0A1A8H6B9_9TELE</name>
<reference evidence="1" key="2">
    <citation type="submission" date="2016-06" db="EMBL/GenBank/DDBJ databases">
        <title>The genome of a short-lived fish provides insights into sex chromosome evolution and the genetic control of aging.</title>
        <authorList>
            <person name="Reichwald K."/>
            <person name="Felder M."/>
            <person name="Petzold A."/>
            <person name="Koch P."/>
            <person name="Groth M."/>
            <person name="Platzer M."/>
        </authorList>
    </citation>
    <scope>NUCLEOTIDE SEQUENCE</scope>
    <source>
        <tissue evidence="1">Brain</tissue>
    </source>
</reference>
<organism evidence="1">
    <name type="scientific">Nothobranchius korthausae</name>
    <dbReference type="NCBI Taxonomy" id="1143690"/>
    <lineage>
        <taxon>Eukaryota</taxon>
        <taxon>Metazoa</taxon>
        <taxon>Chordata</taxon>
        <taxon>Craniata</taxon>
        <taxon>Vertebrata</taxon>
        <taxon>Euteleostomi</taxon>
        <taxon>Actinopterygii</taxon>
        <taxon>Neopterygii</taxon>
        <taxon>Teleostei</taxon>
        <taxon>Neoteleostei</taxon>
        <taxon>Acanthomorphata</taxon>
        <taxon>Ovalentaria</taxon>
        <taxon>Atherinomorphae</taxon>
        <taxon>Cyprinodontiformes</taxon>
        <taxon>Nothobranchiidae</taxon>
        <taxon>Nothobranchius</taxon>
    </lineage>
</organism>
<sequence length="42" mass="4665">THTHTHYCTTATTKKPTTSAVSTRVNPAFKLEITSKKAKVDY</sequence>
<accession>A0A1A8H6B9</accession>
<feature type="non-terminal residue" evidence="1">
    <location>
        <position position="1"/>
    </location>
</feature>
<proteinExistence type="predicted"/>
<reference evidence="1" key="1">
    <citation type="submission" date="2016-05" db="EMBL/GenBank/DDBJ databases">
        <authorList>
            <person name="Lavstsen T."/>
            <person name="Jespersen J.S."/>
        </authorList>
    </citation>
    <scope>NUCLEOTIDE SEQUENCE</scope>
    <source>
        <tissue evidence="1">Brain</tissue>
    </source>
</reference>